<protein>
    <submittedName>
        <fullName evidence="2">Uncharacterized protein</fullName>
    </submittedName>
</protein>
<reference evidence="2" key="1">
    <citation type="submission" date="2014-09" db="EMBL/GenBank/DDBJ databases">
        <authorList>
            <person name="Magalhaes I.L.F."/>
            <person name="Oliveira U."/>
            <person name="Santos F.R."/>
            <person name="Vidigal T.H.D.A."/>
            <person name="Brescovit A.D."/>
            <person name="Santos A.J."/>
        </authorList>
    </citation>
    <scope>NUCLEOTIDE SEQUENCE</scope>
    <source>
        <tissue evidence="2">Shoot tissue taken approximately 20 cm above the soil surface</tissue>
    </source>
</reference>
<feature type="compositionally biased region" description="Basic and acidic residues" evidence="1">
    <location>
        <begin position="19"/>
        <end position="28"/>
    </location>
</feature>
<feature type="region of interest" description="Disordered" evidence="1">
    <location>
        <begin position="1"/>
        <end position="28"/>
    </location>
</feature>
<evidence type="ECO:0000256" key="1">
    <source>
        <dbReference type="SAM" id="MobiDB-lite"/>
    </source>
</evidence>
<proteinExistence type="predicted"/>
<evidence type="ECO:0000313" key="2">
    <source>
        <dbReference type="EMBL" id="JAD58308.1"/>
    </source>
</evidence>
<reference evidence="2" key="2">
    <citation type="journal article" date="2015" name="Data Brief">
        <title>Shoot transcriptome of the giant reed, Arundo donax.</title>
        <authorList>
            <person name="Barrero R.A."/>
            <person name="Guerrero F.D."/>
            <person name="Moolhuijzen P."/>
            <person name="Goolsby J.A."/>
            <person name="Tidwell J."/>
            <person name="Bellgard S.E."/>
            <person name="Bellgard M.I."/>
        </authorList>
    </citation>
    <scope>NUCLEOTIDE SEQUENCE</scope>
    <source>
        <tissue evidence="2">Shoot tissue taken approximately 20 cm above the soil surface</tissue>
    </source>
</reference>
<accession>A0A0A9B810</accession>
<sequence>MLPQIVKSSNLKTNLEQNEDSREQTMERGEKIRGTYKECMRKNGEGGYQKLNTMQFMLSY</sequence>
<name>A0A0A9B810_ARUDO</name>
<organism evidence="2">
    <name type="scientific">Arundo donax</name>
    <name type="common">Giant reed</name>
    <name type="synonym">Donax arundinaceus</name>
    <dbReference type="NCBI Taxonomy" id="35708"/>
    <lineage>
        <taxon>Eukaryota</taxon>
        <taxon>Viridiplantae</taxon>
        <taxon>Streptophyta</taxon>
        <taxon>Embryophyta</taxon>
        <taxon>Tracheophyta</taxon>
        <taxon>Spermatophyta</taxon>
        <taxon>Magnoliopsida</taxon>
        <taxon>Liliopsida</taxon>
        <taxon>Poales</taxon>
        <taxon>Poaceae</taxon>
        <taxon>PACMAD clade</taxon>
        <taxon>Arundinoideae</taxon>
        <taxon>Arundineae</taxon>
        <taxon>Arundo</taxon>
    </lineage>
</organism>
<dbReference type="AlphaFoldDB" id="A0A0A9B810"/>
<dbReference type="EMBL" id="GBRH01239587">
    <property type="protein sequence ID" value="JAD58308.1"/>
    <property type="molecule type" value="Transcribed_RNA"/>
</dbReference>
<feature type="compositionally biased region" description="Polar residues" evidence="1">
    <location>
        <begin position="1"/>
        <end position="16"/>
    </location>
</feature>